<dbReference type="GO" id="GO:0005886">
    <property type="term" value="C:plasma membrane"/>
    <property type="evidence" value="ECO:0007669"/>
    <property type="project" value="UniProtKB-SubCell"/>
</dbReference>
<keyword evidence="6 9" id="KW-1133">Transmembrane helix</keyword>
<comment type="similarity">
    <text evidence="2">Belongs to the binding-protein-dependent transport system permease family. FecCD subfamily.</text>
</comment>
<feature type="transmembrane region" description="Helical" evidence="9">
    <location>
        <begin position="346"/>
        <end position="367"/>
    </location>
</feature>
<protein>
    <submittedName>
        <fullName evidence="10">Iron-siderophore ABC transporter permease</fullName>
    </submittedName>
</protein>
<keyword evidence="13" id="KW-1185">Reference proteome</keyword>
<dbReference type="InterPro" id="IPR000522">
    <property type="entry name" value="ABC_transptr_permease_BtuC"/>
</dbReference>
<dbReference type="InterPro" id="IPR037294">
    <property type="entry name" value="ABC_BtuC-like"/>
</dbReference>
<gene>
    <name evidence="10" type="ORF">CIG21_11180</name>
    <name evidence="11" type="ORF">CKJ81_02970</name>
</gene>
<name>A0A269PB46_9CORY</name>
<organism evidence="10 12">
    <name type="scientific">Corynebacterium hadale</name>
    <dbReference type="NCBI Taxonomy" id="2026255"/>
    <lineage>
        <taxon>Bacteria</taxon>
        <taxon>Bacillati</taxon>
        <taxon>Actinomycetota</taxon>
        <taxon>Actinomycetes</taxon>
        <taxon>Mycobacteriales</taxon>
        <taxon>Corynebacteriaceae</taxon>
        <taxon>Corynebacterium</taxon>
    </lineage>
</organism>
<keyword evidence="7 9" id="KW-0472">Membrane</keyword>
<dbReference type="EMBL" id="NQMQ01000029">
    <property type="protein sequence ID" value="PAJ68317.1"/>
    <property type="molecule type" value="Genomic_DNA"/>
</dbReference>
<evidence type="ECO:0000313" key="13">
    <source>
        <dbReference type="Proteomes" id="UP000218281"/>
    </source>
</evidence>
<dbReference type="FunFam" id="1.10.3470.10:FF:000001">
    <property type="entry name" value="Vitamin B12 ABC transporter permease BtuC"/>
    <property type="match status" value="1"/>
</dbReference>
<feature type="transmembrane region" description="Helical" evidence="9">
    <location>
        <begin position="158"/>
        <end position="178"/>
    </location>
</feature>
<feature type="region of interest" description="Disordered" evidence="8">
    <location>
        <begin position="1"/>
        <end position="27"/>
    </location>
</feature>
<feature type="transmembrane region" description="Helical" evidence="9">
    <location>
        <begin position="98"/>
        <end position="118"/>
    </location>
</feature>
<dbReference type="CDD" id="cd06550">
    <property type="entry name" value="TM_ABC_iron-siderophores_like"/>
    <property type="match status" value="1"/>
</dbReference>
<evidence type="ECO:0000313" key="11">
    <source>
        <dbReference type="EMBL" id="PAT06908.1"/>
    </source>
</evidence>
<feature type="compositionally biased region" description="Polar residues" evidence="8">
    <location>
        <begin position="1"/>
        <end position="12"/>
    </location>
</feature>
<dbReference type="AlphaFoldDB" id="A0A269PB46"/>
<reference evidence="11 13" key="1">
    <citation type="submission" date="2017-08" db="EMBL/GenBank/DDBJ databases">
        <title>Whole genome sequences of 6 clinical strains closest to Corynebacterium imitans.</title>
        <authorList>
            <person name="Bernier A.-M."/>
            <person name="Burdz T."/>
            <person name="Bernard K."/>
        </authorList>
    </citation>
    <scope>NUCLEOTIDE SEQUENCE [LARGE SCALE GENOMIC DNA]</scope>
    <source>
        <strain evidence="11 13">NML93-0607</strain>
    </source>
</reference>
<accession>A0A269PB46</accession>
<dbReference type="GO" id="GO:0033214">
    <property type="term" value="P:siderophore-iron import into cell"/>
    <property type="evidence" value="ECO:0007669"/>
    <property type="project" value="TreeGrafter"/>
</dbReference>
<feature type="transmembrane region" description="Helical" evidence="9">
    <location>
        <begin position="130"/>
        <end position="152"/>
    </location>
</feature>
<dbReference type="Proteomes" id="UP000215771">
    <property type="component" value="Unassembled WGS sequence"/>
</dbReference>
<evidence type="ECO:0000256" key="7">
    <source>
        <dbReference type="ARBA" id="ARBA00023136"/>
    </source>
</evidence>
<evidence type="ECO:0000256" key="9">
    <source>
        <dbReference type="SAM" id="Phobius"/>
    </source>
</evidence>
<evidence type="ECO:0000256" key="1">
    <source>
        <dbReference type="ARBA" id="ARBA00004651"/>
    </source>
</evidence>
<dbReference type="Proteomes" id="UP000218281">
    <property type="component" value="Unassembled WGS sequence"/>
</dbReference>
<feature type="transmembrane region" description="Helical" evidence="9">
    <location>
        <begin position="278"/>
        <end position="304"/>
    </location>
</feature>
<comment type="caution">
    <text evidence="10">The sequence shown here is derived from an EMBL/GenBank/DDBJ whole genome shotgun (WGS) entry which is preliminary data.</text>
</comment>
<evidence type="ECO:0000256" key="5">
    <source>
        <dbReference type="ARBA" id="ARBA00022692"/>
    </source>
</evidence>
<evidence type="ECO:0000313" key="12">
    <source>
        <dbReference type="Proteomes" id="UP000215771"/>
    </source>
</evidence>
<dbReference type="Gene3D" id="1.10.3470.10">
    <property type="entry name" value="ABC transporter involved in vitamin B12 uptake, BtuC"/>
    <property type="match status" value="1"/>
</dbReference>
<dbReference type="SUPFAM" id="SSF81345">
    <property type="entry name" value="ABC transporter involved in vitamin B12 uptake, BtuC"/>
    <property type="match status" value="1"/>
</dbReference>
<dbReference type="PANTHER" id="PTHR30472">
    <property type="entry name" value="FERRIC ENTEROBACTIN TRANSPORT SYSTEM PERMEASE PROTEIN"/>
    <property type="match status" value="1"/>
</dbReference>
<evidence type="ECO:0000256" key="8">
    <source>
        <dbReference type="SAM" id="MobiDB-lite"/>
    </source>
</evidence>
<keyword evidence="5 9" id="KW-0812">Transmembrane</keyword>
<reference evidence="10 12" key="2">
    <citation type="submission" date="2017-08" db="EMBL/GenBank/DDBJ databases">
        <authorList>
            <person name="de Groot N.N."/>
        </authorList>
    </citation>
    <scope>NUCLEOTIDE SEQUENCE [LARGE SCALE GENOMIC DNA]</scope>
    <source>
        <strain evidence="10 12">NBT06-6</strain>
    </source>
</reference>
<evidence type="ECO:0000256" key="2">
    <source>
        <dbReference type="ARBA" id="ARBA00007935"/>
    </source>
</evidence>
<dbReference type="Pfam" id="PF01032">
    <property type="entry name" value="FecCD"/>
    <property type="match status" value="1"/>
</dbReference>
<keyword evidence="4" id="KW-1003">Cell membrane</keyword>
<feature type="transmembrane region" description="Helical" evidence="9">
    <location>
        <begin position="45"/>
        <end position="66"/>
    </location>
</feature>
<evidence type="ECO:0000256" key="3">
    <source>
        <dbReference type="ARBA" id="ARBA00022448"/>
    </source>
</evidence>
<proteinExistence type="inferred from homology"/>
<comment type="subcellular location">
    <subcellularLocation>
        <location evidence="1">Cell membrane</location>
        <topology evidence="1">Multi-pass membrane protein</topology>
    </subcellularLocation>
</comment>
<keyword evidence="3" id="KW-0813">Transport</keyword>
<feature type="transmembrane region" description="Helical" evidence="9">
    <location>
        <begin position="231"/>
        <end position="257"/>
    </location>
</feature>
<evidence type="ECO:0000256" key="6">
    <source>
        <dbReference type="ARBA" id="ARBA00022989"/>
    </source>
</evidence>
<dbReference type="RefSeq" id="WP_095278916.1">
    <property type="nucleotide sequence ID" value="NZ_CP047655.1"/>
</dbReference>
<feature type="transmembrane region" description="Helical" evidence="9">
    <location>
        <begin position="190"/>
        <end position="211"/>
    </location>
</feature>
<evidence type="ECO:0000256" key="4">
    <source>
        <dbReference type="ARBA" id="ARBA00022475"/>
    </source>
</evidence>
<dbReference type="PANTHER" id="PTHR30472:SF25">
    <property type="entry name" value="ABC TRANSPORTER PERMEASE PROTEIN MJ0876-RELATED"/>
    <property type="match status" value="1"/>
</dbReference>
<dbReference type="EMBL" id="NSGO01000002">
    <property type="protein sequence ID" value="PAT06908.1"/>
    <property type="molecule type" value="Genomic_DNA"/>
</dbReference>
<evidence type="ECO:0000313" key="10">
    <source>
        <dbReference type="EMBL" id="PAJ68317.1"/>
    </source>
</evidence>
<sequence>MTTSTTLRQTDPSGAERAGADAPASAETARNDAIRSYRKRGRRKALAIVGLIIAAAVSFLIAIIVGPLNLSLADVWNAVFDPESVDDQTRTVIRTLRLPAAVMAVLVGAALGLAGGQMQTILDNPLAEPFTLGISAAAAFGAAVSIVMGWALIPNPQFNLATMAALTALIAALIVAAASVWKGANAQSMILLGIALSFLFQALLSLLQYGANTEALQQIVFWTMGSLQRANWTANIILAAVIVCAIPFCIVNAWRLTALRLGEDRAAALGVDVQRLRITTLIVASVLAAASVAFTGIIGFIGLVGPHVARMLVGEDQKFFLPAAAAAGSMLLSIAYAVSLSIIPGVAIPIGIITALVGVPFFVFLIFTRAQRKG</sequence>
<feature type="transmembrane region" description="Helical" evidence="9">
    <location>
        <begin position="319"/>
        <end position="339"/>
    </location>
</feature>
<dbReference type="GO" id="GO:0022857">
    <property type="term" value="F:transmembrane transporter activity"/>
    <property type="evidence" value="ECO:0007669"/>
    <property type="project" value="InterPro"/>
</dbReference>